<keyword evidence="4 9" id="KW-0479">Metal-binding</keyword>
<feature type="binding site" evidence="9">
    <location>
        <position position="178"/>
    </location>
    <ligand>
        <name>Fe cation</name>
        <dbReference type="ChEBI" id="CHEBI:24875"/>
        <label>2</label>
    </ligand>
</feature>
<keyword evidence="3 9" id="KW-0831">Ubiquinone biosynthesis</keyword>
<feature type="binding site" evidence="9">
    <location>
        <position position="61"/>
    </location>
    <ligand>
        <name>Fe cation</name>
        <dbReference type="ChEBI" id="CHEBI:24875"/>
        <label>1</label>
    </ligand>
</feature>
<dbReference type="GO" id="GO:0046872">
    <property type="term" value="F:metal ion binding"/>
    <property type="evidence" value="ECO:0007669"/>
    <property type="project" value="UniProtKB-KW"/>
</dbReference>
<dbReference type="InterPro" id="IPR011566">
    <property type="entry name" value="Ubq_synth_Coq7"/>
</dbReference>
<evidence type="ECO:0000256" key="2">
    <source>
        <dbReference type="ARBA" id="ARBA00022475"/>
    </source>
</evidence>
<dbReference type="PANTHER" id="PTHR11237:SF4">
    <property type="entry name" value="5-DEMETHOXYUBIQUINONE HYDROXYLASE, MITOCHONDRIAL"/>
    <property type="match status" value="1"/>
</dbReference>
<comment type="function">
    <text evidence="9">Catalyzes the hydroxylation of 2-nonaprenyl-3-methyl-6-methoxy-1,4-benzoquinol during ubiquinone biosynthesis.</text>
</comment>
<dbReference type="UniPathway" id="UPA00232"/>
<keyword evidence="12" id="KW-1185">Reference proteome</keyword>
<feature type="binding site" evidence="9">
    <location>
        <position position="175"/>
    </location>
    <ligand>
        <name>Fe cation</name>
        <dbReference type="ChEBI" id="CHEBI:24875"/>
        <label>2</label>
    </ligand>
</feature>
<dbReference type="OrthoDB" id="5192789at2"/>
<dbReference type="PANTHER" id="PTHR11237">
    <property type="entry name" value="COENZYME Q10 BIOSYNTHESIS PROTEIN 7"/>
    <property type="match status" value="1"/>
</dbReference>
<dbReference type="HAMAP" id="MF_01658">
    <property type="entry name" value="COQ7"/>
    <property type="match status" value="1"/>
</dbReference>
<keyword evidence="2 9" id="KW-1003">Cell membrane</keyword>
<sequence length="212" mass="23814">MERNYTPADHLLMRLQQGLSILAPRNDIGRKNPSQHTEEPELQDRERRHAAGLMRVNHAGEVAAQALYHGQALTARNPQVREHLLKAAAEEQDHLRWCEERLGELGEGPSKLKPLWYAGSFAIGAAAGLAGDKWSLGFVAETEKQVSEHLGEHLQNLPEQDEKSRSIISTMQADETRHGHEAEEAGGRQLPLPIRELMKRAAKVMKRAAYRF</sequence>
<comment type="catalytic activity">
    <reaction evidence="9">
        <text>a 5-methoxy-2-methyl-3-(all-trans-polyprenyl)benzene-1,4-diol + AH2 + O2 = a 3-demethylubiquinol + A + H2O</text>
        <dbReference type="Rhea" id="RHEA:50908"/>
        <dbReference type="Rhea" id="RHEA-COMP:10859"/>
        <dbReference type="Rhea" id="RHEA-COMP:10914"/>
        <dbReference type="ChEBI" id="CHEBI:13193"/>
        <dbReference type="ChEBI" id="CHEBI:15377"/>
        <dbReference type="ChEBI" id="CHEBI:15379"/>
        <dbReference type="ChEBI" id="CHEBI:17499"/>
        <dbReference type="ChEBI" id="CHEBI:84167"/>
        <dbReference type="ChEBI" id="CHEBI:84422"/>
        <dbReference type="EC" id="1.14.99.60"/>
    </reaction>
</comment>
<proteinExistence type="inferred from homology"/>
<feature type="binding site" evidence="9">
    <location>
        <position position="91"/>
    </location>
    <ligand>
        <name>Fe cation</name>
        <dbReference type="ChEBI" id="CHEBI:24875"/>
        <label>1</label>
    </ligand>
</feature>
<dbReference type="InterPro" id="IPR012347">
    <property type="entry name" value="Ferritin-like"/>
</dbReference>
<keyword evidence="6 9" id="KW-0408">Iron</keyword>
<dbReference type="InterPro" id="IPR047809">
    <property type="entry name" value="COQ7_proteobact"/>
</dbReference>
<feature type="binding site" evidence="9">
    <location>
        <position position="175"/>
    </location>
    <ligand>
        <name>Fe cation</name>
        <dbReference type="ChEBI" id="CHEBI:24875"/>
        <label>1</label>
    </ligand>
</feature>
<dbReference type="EMBL" id="QANS01000001">
    <property type="protein sequence ID" value="PTU32624.1"/>
    <property type="molecule type" value="Genomic_DNA"/>
</dbReference>
<dbReference type="GO" id="GO:0005886">
    <property type="term" value="C:plasma membrane"/>
    <property type="evidence" value="ECO:0007669"/>
    <property type="project" value="UniProtKB-SubCell"/>
</dbReference>
<comment type="caution">
    <text evidence="11">The sequence shown here is derived from an EMBL/GenBank/DDBJ whole genome shotgun (WGS) entry which is preliminary data.</text>
</comment>
<evidence type="ECO:0000256" key="3">
    <source>
        <dbReference type="ARBA" id="ARBA00022688"/>
    </source>
</evidence>
<comment type="pathway">
    <text evidence="1 9">Cofactor biosynthesis; ubiquinone biosynthesis.</text>
</comment>
<dbReference type="GO" id="GO:0006744">
    <property type="term" value="P:ubiquinone biosynthetic process"/>
    <property type="evidence" value="ECO:0007669"/>
    <property type="project" value="UniProtKB-UniRule"/>
</dbReference>
<dbReference type="Proteomes" id="UP000244248">
    <property type="component" value="Unassembled WGS sequence"/>
</dbReference>
<comment type="similarity">
    <text evidence="9">Belongs to the COQ7 family.</text>
</comment>
<evidence type="ECO:0000256" key="9">
    <source>
        <dbReference type="HAMAP-Rule" id="MF_01658"/>
    </source>
</evidence>
<organism evidence="11 12">
    <name type="scientific">Stenotrophobium rhamnosiphilum</name>
    <dbReference type="NCBI Taxonomy" id="2029166"/>
    <lineage>
        <taxon>Bacteria</taxon>
        <taxon>Pseudomonadati</taxon>
        <taxon>Pseudomonadota</taxon>
        <taxon>Gammaproteobacteria</taxon>
        <taxon>Nevskiales</taxon>
        <taxon>Nevskiaceae</taxon>
        <taxon>Stenotrophobium</taxon>
    </lineage>
</organism>
<evidence type="ECO:0000256" key="7">
    <source>
        <dbReference type="ARBA" id="ARBA00023033"/>
    </source>
</evidence>
<feature type="binding site" evidence="9">
    <location>
        <position position="94"/>
    </location>
    <ligand>
        <name>Fe cation</name>
        <dbReference type="ChEBI" id="CHEBI:24875"/>
        <label>1</label>
    </ligand>
</feature>
<keyword evidence="8 9" id="KW-0472">Membrane</keyword>
<dbReference type="InterPro" id="IPR009078">
    <property type="entry name" value="Ferritin-like_SF"/>
</dbReference>
<dbReference type="SUPFAM" id="SSF47240">
    <property type="entry name" value="Ferritin-like"/>
    <property type="match status" value="1"/>
</dbReference>
<evidence type="ECO:0000256" key="1">
    <source>
        <dbReference type="ARBA" id="ARBA00004749"/>
    </source>
</evidence>
<keyword evidence="5 9" id="KW-0560">Oxidoreductase</keyword>
<evidence type="ECO:0000256" key="4">
    <source>
        <dbReference type="ARBA" id="ARBA00022723"/>
    </source>
</evidence>
<evidence type="ECO:0000256" key="6">
    <source>
        <dbReference type="ARBA" id="ARBA00023004"/>
    </source>
</evidence>
<evidence type="ECO:0000313" key="12">
    <source>
        <dbReference type="Proteomes" id="UP000244248"/>
    </source>
</evidence>
<keyword evidence="11" id="KW-0830">Ubiquinone</keyword>
<dbReference type="Gene3D" id="1.20.1260.10">
    <property type="match status" value="1"/>
</dbReference>
<gene>
    <name evidence="9" type="primary">coq7</name>
    <name evidence="11" type="ORF">CJD38_00415</name>
</gene>
<dbReference type="Pfam" id="PF03232">
    <property type="entry name" value="COQ7"/>
    <property type="match status" value="1"/>
</dbReference>
<evidence type="ECO:0000256" key="5">
    <source>
        <dbReference type="ARBA" id="ARBA00023002"/>
    </source>
</evidence>
<evidence type="ECO:0000256" key="8">
    <source>
        <dbReference type="ARBA" id="ARBA00023136"/>
    </source>
</evidence>
<feature type="binding site" evidence="9">
    <location>
        <position position="143"/>
    </location>
    <ligand>
        <name>Fe cation</name>
        <dbReference type="ChEBI" id="CHEBI:24875"/>
        <label>2</label>
    </ligand>
</feature>
<dbReference type="AlphaFoldDB" id="A0A2T5MJ86"/>
<evidence type="ECO:0000256" key="10">
    <source>
        <dbReference type="SAM" id="MobiDB-lite"/>
    </source>
</evidence>
<dbReference type="EC" id="1.14.99.60" evidence="9"/>
<keyword evidence="7 9" id="KW-0503">Monooxygenase</keyword>
<comment type="subcellular location">
    <subcellularLocation>
        <location evidence="9">Cell membrane</location>
        <topology evidence="9">Peripheral membrane protein</topology>
    </subcellularLocation>
</comment>
<feature type="binding site" evidence="9">
    <location>
        <position position="91"/>
    </location>
    <ligand>
        <name>Fe cation</name>
        <dbReference type="ChEBI" id="CHEBI:24875"/>
        <label>2</label>
    </ligand>
</feature>
<comment type="cofactor">
    <cofactor evidence="9">
        <name>Fe cation</name>
        <dbReference type="ChEBI" id="CHEBI:24875"/>
    </cofactor>
    <text evidence="9">Binds 2 iron ions per subunit.</text>
</comment>
<name>A0A2T5MJ86_9GAMM</name>
<dbReference type="CDD" id="cd01042">
    <property type="entry name" value="DMQH"/>
    <property type="match status" value="1"/>
</dbReference>
<feature type="region of interest" description="Disordered" evidence="10">
    <location>
        <begin position="25"/>
        <end position="44"/>
    </location>
</feature>
<dbReference type="GO" id="GO:0008682">
    <property type="term" value="F:3-demethoxyubiquinol 3-hydroxylase activity"/>
    <property type="evidence" value="ECO:0007669"/>
    <property type="project" value="UniProtKB-EC"/>
</dbReference>
<dbReference type="RefSeq" id="WP_107938333.1">
    <property type="nucleotide sequence ID" value="NZ_QANS01000001.1"/>
</dbReference>
<accession>A0A2T5MJ86</accession>
<dbReference type="NCBIfam" id="NF033656">
    <property type="entry name" value="DMQ_monoox_COQ7"/>
    <property type="match status" value="1"/>
</dbReference>
<evidence type="ECO:0000313" key="11">
    <source>
        <dbReference type="EMBL" id="PTU32624.1"/>
    </source>
</evidence>
<reference evidence="11 12" key="1">
    <citation type="submission" date="2018-04" db="EMBL/GenBank/DDBJ databases">
        <title>Novel species isolated from glacier.</title>
        <authorList>
            <person name="Liu Q."/>
            <person name="Xin Y.-H."/>
        </authorList>
    </citation>
    <scope>NUCLEOTIDE SEQUENCE [LARGE SCALE GENOMIC DNA]</scope>
    <source>
        <strain evidence="11 12">GT1R17</strain>
    </source>
</reference>
<protein>
    <recommendedName>
        <fullName evidence="9">3-demethoxyubiquinol 3-hydroxylase</fullName>
        <shortName evidence="9">DMQ hydroxylase</shortName>
        <ecNumber evidence="9">1.14.99.60</ecNumber>
    </recommendedName>
    <alternativeName>
        <fullName evidence="9">2-nonaprenyl-3-methyl-6-methoxy-1,4-benzoquinol hydroxylase</fullName>
    </alternativeName>
</protein>